<evidence type="ECO:0000313" key="2">
    <source>
        <dbReference type="Proteomes" id="UP000772181"/>
    </source>
</evidence>
<reference evidence="1" key="1">
    <citation type="submission" date="2020-07" db="EMBL/GenBank/DDBJ databases">
        <title>Huge and variable diversity of episymbiotic CPR bacteria and DPANN archaea in groundwater ecosystems.</title>
        <authorList>
            <person name="He C.Y."/>
            <person name="Keren R."/>
            <person name="Whittaker M."/>
            <person name="Farag I.F."/>
            <person name="Doudna J."/>
            <person name="Cate J.H.D."/>
            <person name="Banfield J.F."/>
        </authorList>
    </citation>
    <scope>NUCLEOTIDE SEQUENCE</scope>
    <source>
        <strain evidence="1">NC_groundwater_1482_Ag_S-0.65um_47_24</strain>
    </source>
</reference>
<organism evidence="1 2">
    <name type="scientific">Tectimicrobiota bacterium</name>
    <dbReference type="NCBI Taxonomy" id="2528274"/>
    <lineage>
        <taxon>Bacteria</taxon>
        <taxon>Pseudomonadati</taxon>
        <taxon>Nitrospinota/Tectimicrobiota group</taxon>
        <taxon>Candidatus Tectimicrobiota</taxon>
    </lineage>
</organism>
<dbReference type="Pfam" id="PF03683">
    <property type="entry name" value="UPF0175"/>
    <property type="match status" value="1"/>
</dbReference>
<dbReference type="InterPro" id="IPR005368">
    <property type="entry name" value="UPF0175"/>
</dbReference>
<name>A0A933GNX7_UNCTE</name>
<evidence type="ECO:0000313" key="1">
    <source>
        <dbReference type="EMBL" id="MBI4596590.1"/>
    </source>
</evidence>
<proteinExistence type="predicted"/>
<sequence>MAVQDLELDALIKAGIFRSKREALEEAIRLLFITRPQLRLEAALQLFKDGEVTLGRGAEMSGLTRWQFEGILADRGIKREVECDSADAIGSKAKSLIRKE</sequence>
<protein>
    <submittedName>
        <fullName evidence="1">UPF0175 family protein</fullName>
    </submittedName>
</protein>
<accession>A0A933GNX7</accession>
<dbReference type="Proteomes" id="UP000772181">
    <property type="component" value="Unassembled WGS sequence"/>
</dbReference>
<dbReference type="AlphaFoldDB" id="A0A933GNX7"/>
<gene>
    <name evidence="1" type="ORF">HY730_09500</name>
</gene>
<dbReference type="EMBL" id="JACQWF010000412">
    <property type="protein sequence ID" value="MBI4596590.1"/>
    <property type="molecule type" value="Genomic_DNA"/>
</dbReference>
<comment type="caution">
    <text evidence="1">The sequence shown here is derived from an EMBL/GenBank/DDBJ whole genome shotgun (WGS) entry which is preliminary data.</text>
</comment>